<dbReference type="Gene3D" id="2.40.110.10">
    <property type="entry name" value="Butyryl-CoA Dehydrogenase, subunit A, domain 2"/>
    <property type="match status" value="1"/>
</dbReference>
<organism evidence="11 12">
    <name type="scientific">Actinomadura physcomitrii</name>
    <dbReference type="NCBI Taxonomy" id="2650748"/>
    <lineage>
        <taxon>Bacteria</taxon>
        <taxon>Bacillati</taxon>
        <taxon>Actinomycetota</taxon>
        <taxon>Actinomycetes</taxon>
        <taxon>Streptosporangiales</taxon>
        <taxon>Thermomonosporaceae</taxon>
        <taxon>Actinomadura</taxon>
    </lineage>
</organism>
<dbReference type="InterPro" id="IPR037069">
    <property type="entry name" value="AcylCoA_DH/ox_N_sf"/>
</dbReference>
<evidence type="ECO:0000256" key="2">
    <source>
        <dbReference type="ARBA" id="ARBA00009347"/>
    </source>
</evidence>
<keyword evidence="5 7" id="KW-0274">FAD</keyword>
<dbReference type="InterPro" id="IPR046373">
    <property type="entry name" value="Acyl-CoA_Oxase/DH_mid-dom_sf"/>
</dbReference>
<dbReference type="InterPro" id="IPR009075">
    <property type="entry name" value="AcylCo_DH/oxidase_C"/>
</dbReference>
<dbReference type="GO" id="GO:0005737">
    <property type="term" value="C:cytoplasm"/>
    <property type="evidence" value="ECO:0007669"/>
    <property type="project" value="TreeGrafter"/>
</dbReference>
<comment type="subunit">
    <text evidence="3">Homodimer.</text>
</comment>
<keyword evidence="4 7" id="KW-0285">Flavoprotein</keyword>
<dbReference type="RefSeq" id="WP_151593470.1">
    <property type="nucleotide sequence ID" value="NZ_WBMS02000007.1"/>
</dbReference>
<dbReference type="SUPFAM" id="SSF47203">
    <property type="entry name" value="Acyl-CoA dehydrogenase C-terminal domain-like"/>
    <property type="match status" value="1"/>
</dbReference>
<evidence type="ECO:0000256" key="1">
    <source>
        <dbReference type="ARBA" id="ARBA00001974"/>
    </source>
</evidence>
<dbReference type="PANTHER" id="PTHR48083">
    <property type="entry name" value="MEDIUM-CHAIN SPECIFIC ACYL-COA DEHYDROGENASE, MITOCHONDRIAL-RELATED"/>
    <property type="match status" value="1"/>
</dbReference>
<dbReference type="Gene3D" id="1.20.140.10">
    <property type="entry name" value="Butyryl-CoA Dehydrogenase, subunit A, domain 3"/>
    <property type="match status" value="1"/>
</dbReference>
<accession>A0A6I4MFE5</accession>
<proteinExistence type="inferred from homology"/>
<protein>
    <submittedName>
        <fullName evidence="11">Acyl-CoA dehydrogenase</fullName>
    </submittedName>
</protein>
<evidence type="ECO:0000259" key="10">
    <source>
        <dbReference type="Pfam" id="PF02771"/>
    </source>
</evidence>
<dbReference type="Pfam" id="PF02771">
    <property type="entry name" value="Acyl-CoA_dh_N"/>
    <property type="match status" value="1"/>
</dbReference>
<dbReference type="Proteomes" id="UP000462055">
    <property type="component" value="Unassembled WGS sequence"/>
</dbReference>
<keyword evidence="12" id="KW-1185">Reference proteome</keyword>
<evidence type="ECO:0000259" key="8">
    <source>
        <dbReference type="Pfam" id="PF00441"/>
    </source>
</evidence>
<feature type="domain" description="Acyl-CoA oxidase/dehydrogenase middle" evidence="9">
    <location>
        <begin position="134"/>
        <end position="218"/>
    </location>
</feature>
<dbReference type="EMBL" id="WBMS02000007">
    <property type="protein sequence ID" value="MWA00946.1"/>
    <property type="molecule type" value="Genomic_DNA"/>
</dbReference>
<comment type="caution">
    <text evidence="11">The sequence shown here is derived from an EMBL/GenBank/DDBJ whole genome shotgun (WGS) entry which is preliminary data.</text>
</comment>
<evidence type="ECO:0000313" key="11">
    <source>
        <dbReference type="EMBL" id="MWA00946.1"/>
    </source>
</evidence>
<dbReference type="SUPFAM" id="SSF56645">
    <property type="entry name" value="Acyl-CoA dehydrogenase NM domain-like"/>
    <property type="match status" value="1"/>
</dbReference>
<gene>
    <name evidence="11" type="ORF">F8568_011230</name>
</gene>
<dbReference type="Gene3D" id="1.10.540.10">
    <property type="entry name" value="Acyl-CoA dehydrogenase/oxidase, N-terminal domain"/>
    <property type="match status" value="1"/>
</dbReference>
<feature type="domain" description="Acyl-CoA dehydrogenase/oxidase N-terminal" evidence="10">
    <location>
        <begin position="12"/>
        <end position="130"/>
    </location>
</feature>
<comment type="similarity">
    <text evidence="2 7">Belongs to the acyl-CoA dehydrogenase family.</text>
</comment>
<comment type="cofactor">
    <cofactor evidence="1 7">
        <name>FAD</name>
        <dbReference type="ChEBI" id="CHEBI:57692"/>
    </cofactor>
</comment>
<dbReference type="InterPro" id="IPR036250">
    <property type="entry name" value="AcylCo_DH-like_C"/>
</dbReference>
<dbReference type="InterPro" id="IPR013786">
    <property type="entry name" value="AcylCoA_DH/ox_N"/>
</dbReference>
<feature type="domain" description="Acyl-CoA dehydrogenase/oxidase C-terminal" evidence="8">
    <location>
        <begin position="247"/>
        <end position="395"/>
    </location>
</feature>
<evidence type="ECO:0000256" key="6">
    <source>
        <dbReference type="ARBA" id="ARBA00023002"/>
    </source>
</evidence>
<dbReference type="AlphaFoldDB" id="A0A6I4MFE5"/>
<evidence type="ECO:0000256" key="4">
    <source>
        <dbReference type="ARBA" id="ARBA00022630"/>
    </source>
</evidence>
<evidence type="ECO:0000256" key="7">
    <source>
        <dbReference type="RuleBase" id="RU362125"/>
    </source>
</evidence>
<reference evidence="11" key="1">
    <citation type="submission" date="2019-12" db="EMBL/GenBank/DDBJ databases">
        <title>Actinomadura physcomitrii sp. nov., a novel actinomycete isolated from moss [Physcomitrium sphaericum (Ludw) Fuernr].</title>
        <authorList>
            <person name="Zhuang X."/>
        </authorList>
    </citation>
    <scope>NUCLEOTIDE SEQUENCE [LARGE SCALE GENOMIC DNA]</scope>
    <source>
        <strain evidence="11">LD22</strain>
    </source>
</reference>
<evidence type="ECO:0000313" key="12">
    <source>
        <dbReference type="Proteomes" id="UP000462055"/>
    </source>
</evidence>
<evidence type="ECO:0000256" key="5">
    <source>
        <dbReference type="ARBA" id="ARBA00022827"/>
    </source>
</evidence>
<name>A0A6I4MFE5_9ACTN</name>
<dbReference type="Pfam" id="PF00441">
    <property type="entry name" value="Acyl-CoA_dh_1"/>
    <property type="match status" value="1"/>
</dbReference>
<evidence type="ECO:0000256" key="3">
    <source>
        <dbReference type="ARBA" id="ARBA00011738"/>
    </source>
</evidence>
<dbReference type="GO" id="GO:0050660">
    <property type="term" value="F:flavin adenine dinucleotide binding"/>
    <property type="evidence" value="ECO:0007669"/>
    <property type="project" value="InterPro"/>
</dbReference>
<dbReference type="FunFam" id="2.40.110.10:FF:000002">
    <property type="entry name" value="Acyl-CoA dehydrogenase fadE12"/>
    <property type="match status" value="1"/>
</dbReference>
<keyword evidence="6 7" id="KW-0560">Oxidoreductase</keyword>
<sequence>MAWDFSTDPEFQQELDWMREFVETETEPLCLLWPGMDHTPPPPWLRKVIDPLKQRVRDRGLWACHLPPELGGHGYGQVKLALMNEIIGRNEWAPTIFGVQGPDTGNAEILAHYGTEEQKARYLRPLLEGEVFSCFSMTEPQAGADPRLFTTRAVRDGDGWVINGEKFFSSNVEQAAFVIVMAVTDPDADPIRGMSMFLVPADTPGIEVVRPTMTYGEEPGGMTHPHLRYRDVRVGPEAMLGGEGQAFVVAQTRLGGGRVHHSMRAVGVATRAFEMMCERALSRRAHGSLVADKQLVQQAIADSWAQISQYRLFVLHTAWLIDQGGTASVRKEIAAIKNLGAKLVHDVVERAVHVHGALGVSDEMPLARMWMQVPMFGIWDGPTEAHTTTVARQVLRDFSPAPGPWPTEWLPGRREAARRRYAAALAEQAAWEARADGAGTGPTLTQNS</sequence>
<dbReference type="PANTHER" id="PTHR48083:SF13">
    <property type="entry name" value="ACYL-COA DEHYDROGENASE FAMILY MEMBER 11"/>
    <property type="match status" value="1"/>
</dbReference>
<dbReference type="InterPro" id="IPR006091">
    <property type="entry name" value="Acyl-CoA_Oxase/DH_mid-dom"/>
</dbReference>
<dbReference type="Pfam" id="PF02770">
    <property type="entry name" value="Acyl-CoA_dh_M"/>
    <property type="match status" value="1"/>
</dbReference>
<dbReference type="InterPro" id="IPR050741">
    <property type="entry name" value="Acyl-CoA_dehydrogenase"/>
</dbReference>
<dbReference type="GO" id="GO:0003995">
    <property type="term" value="F:acyl-CoA dehydrogenase activity"/>
    <property type="evidence" value="ECO:0007669"/>
    <property type="project" value="TreeGrafter"/>
</dbReference>
<dbReference type="InterPro" id="IPR009100">
    <property type="entry name" value="AcylCoA_DH/oxidase_NM_dom_sf"/>
</dbReference>
<dbReference type="GO" id="GO:0033539">
    <property type="term" value="P:fatty acid beta-oxidation using acyl-CoA dehydrogenase"/>
    <property type="evidence" value="ECO:0007669"/>
    <property type="project" value="TreeGrafter"/>
</dbReference>
<evidence type="ECO:0000259" key="9">
    <source>
        <dbReference type="Pfam" id="PF02770"/>
    </source>
</evidence>